<comment type="caution">
    <text evidence="1">The sequence shown here is derived from an EMBL/GenBank/DDBJ whole genome shotgun (WGS) entry which is preliminary data.</text>
</comment>
<gene>
    <name evidence="1" type="ORF">FOZ62_014398</name>
</gene>
<feature type="non-terminal residue" evidence="1">
    <location>
        <position position="79"/>
    </location>
</feature>
<dbReference type="AlphaFoldDB" id="A0A7J6NBN3"/>
<proteinExistence type="predicted"/>
<sequence>VPRCTTDYDHPPSISLRPPWCCAGCCPHAYGYSSSCGPSTSHSRRSVSFQHGRLHPQWCLLGTDFHNVAHRCEYSASPE</sequence>
<feature type="non-terminal residue" evidence="1">
    <location>
        <position position="1"/>
    </location>
</feature>
<name>A0A7J6NBN3_PEROL</name>
<evidence type="ECO:0000313" key="1">
    <source>
        <dbReference type="EMBL" id="KAF4681283.1"/>
    </source>
</evidence>
<organism evidence="1 2">
    <name type="scientific">Perkinsus olseni</name>
    <name type="common">Perkinsus atlanticus</name>
    <dbReference type="NCBI Taxonomy" id="32597"/>
    <lineage>
        <taxon>Eukaryota</taxon>
        <taxon>Sar</taxon>
        <taxon>Alveolata</taxon>
        <taxon>Perkinsozoa</taxon>
        <taxon>Perkinsea</taxon>
        <taxon>Perkinsida</taxon>
        <taxon>Perkinsidae</taxon>
        <taxon>Perkinsus</taxon>
    </lineage>
</organism>
<accession>A0A7J6NBN3</accession>
<protein>
    <submittedName>
        <fullName evidence="1">Uncharacterized protein</fullName>
    </submittedName>
</protein>
<dbReference type="EMBL" id="JABANM010037655">
    <property type="protein sequence ID" value="KAF4681283.1"/>
    <property type="molecule type" value="Genomic_DNA"/>
</dbReference>
<reference evidence="1 2" key="1">
    <citation type="submission" date="2020-04" db="EMBL/GenBank/DDBJ databases">
        <title>Perkinsus olseni comparative genomics.</title>
        <authorList>
            <person name="Bogema D.R."/>
        </authorList>
    </citation>
    <scope>NUCLEOTIDE SEQUENCE [LARGE SCALE GENOMIC DNA]</scope>
    <source>
        <strain evidence="1">ATCC PRA-205</strain>
    </source>
</reference>
<evidence type="ECO:0000313" key="2">
    <source>
        <dbReference type="Proteomes" id="UP000574390"/>
    </source>
</evidence>
<dbReference type="Proteomes" id="UP000574390">
    <property type="component" value="Unassembled WGS sequence"/>
</dbReference>